<dbReference type="eggNOG" id="ENOG5031WY0">
    <property type="taxonomic scope" value="Bacteria"/>
</dbReference>
<evidence type="ECO:0000313" key="1">
    <source>
        <dbReference type="EMBL" id="EEG28504.1"/>
    </source>
</evidence>
<name>C0EJ39_9FIRM</name>
<evidence type="ECO:0000313" key="2">
    <source>
        <dbReference type="Proteomes" id="UP000003340"/>
    </source>
</evidence>
<evidence type="ECO:0008006" key="3">
    <source>
        <dbReference type="Google" id="ProtNLM"/>
    </source>
</evidence>
<keyword evidence="2" id="KW-1185">Reference proteome</keyword>
<dbReference type="SUPFAM" id="SSF48371">
    <property type="entry name" value="ARM repeat"/>
    <property type="match status" value="1"/>
</dbReference>
<protein>
    <recommendedName>
        <fullName evidence="3">SufBD protein</fullName>
    </recommendedName>
</protein>
<dbReference type="Proteomes" id="UP000003340">
    <property type="component" value="Unassembled WGS sequence"/>
</dbReference>
<reference evidence="1 2" key="1">
    <citation type="submission" date="2009-01" db="EMBL/GenBank/DDBJ databases">
        <authorList>
            <person name="Fulton L."/>
            <person name="Clifton S."/>
            <person name="Fulton B."/>
            <person name="Xu J."/>
            <person name="Minx P."/>
            <person name="Pepin K.H."/>
            <person name="Johnson M."/>
            <person name="Bhonagiri V."/>
            <person name="Nash W.E."/>
            <person name="Mardis E.R."/>
            <person name="Wilson R.K."/>
        </authorList>
    </citation>
    <scope>NUCLEOTIDE SEQUENCE [LARGE SCALE GENOMIC DNA]</scope>
    <source>
        <strain evidence="1 2">DSM 5476</strain>
    </source>
</reference>
<organism evidence="1 2">
    <name type="scientific">[Clostridium] methylpentosum DSM 5476</name>
    <dbReference type="NCBI Taxonomy" id="537013"/>
    <lineage>
        <taxon>Bacteria</taxon>
        <taxon>Bacillati</taxon>
        <taxon>Bacillota</taxon>
        <taxon>Clostridia</taxon>
        <taxon>Eubacteriales</taxon>
        <taxon>Oscillospiraceae</taxon>
        <taxon>Oscillospiraceae incertae sedis</taxon>
    </lineage>
</organism>
<proteinExistence type="predicted"/>
<dbReference type="EMBL" id="ACEC01000136">
    <property type="protein sequence ID" value="EEG28504.1"/>
    <property type="molecule type" value="Genomic_DNA"/>
</dbReference>
<comment type="caution">
    <text evidence="1">The sequence shown here is derived from an EMBL/GenBank/DDBJ whole genome shotgun (WGS) entry which is preliminary data.</text>
</comment>
<dbReference type="InterPro" id="IPR016024">
    <property type="entry name" value="ARM-type_fold"/>
</dbReference>
<gene>
    <name evidence="1" type="ORF">CLOSTMETH_03885</name>
</gene>
<reference evidence="1 2" key="2">
    <citation type="submission" date="2009-02" db="EMBL/GenBank/DDBJ databases">
        <title>Draft genome sequence of Clostridium methylpentosum (DSM 5476).</title>
        <authorList>
            <person name="Sudarsanam P."/>
            <person name="Ley R."/>
            <person name="Guruge J."/>
            <person name="Turnbaugh P.J."/>
            <person name="Mahowald M."/>
            <person name="Liep D."/>
            <person name="Gordon J."/>
        </authorList>
    </citation>
    <scope>NUCLEOTIDE SEQUENCE [LARGE SCALE GENOMIC DNA]</scope>
    <source>
        <strain evidence="1 2">DSM 5476</strain>
    </source>
</reference>
<dbReference type="AlphaFoldDB" id="C0EJ39"/>
<dbReference type="HOGENOM" id="CLU_117538_0_0_9"/>
<sequence length="146" mass="16379">MDSIEQLLAQMKGKDHTRAHQCLKLLEEESGNSDAVSPYLDLFIELMDSPNSYLRARGLRLIAANARWDSEGKVDQIIDRYLTHILDEKPTTARQCIQALPLIARARPGLTSRIREALSSTDLSGYADSMEPLLRKDIEAALKQIS</sequence>
<accession>C0EJ39</accession>
<dbReference type="STRING" id="537013.CLOSTMETH_03885"/>